<protein>
    <recommendedName>
        <fullName evidence="2">Nephrocystin 3-like N-terminal domain-containing protein</fullName>
    </recommendedName>
</protein>
<keyword evidence="4" id="KW-1185">Reference proteome</keyword>
<proteinExistence type="predicted"/>
<dbReference type="InterPro" id="IPR027417">
    <property type="entry name" value="P-loop_NTPase"/>
</dbReference>
<dbReference type="AlphaFoldDB" id="A0A0C2SQB8"/>
<evidence type="ECO:0000259" key="2">
    <source>
        <dbReference type="Pfam" id="PF24883"/>
    </source>
</evidence>
<evidence type="ECO:0000313" key="4">
    <source>
        <dbReference type="Proteomes" id="UP000054549"/>
    </source>
</evidence>
<reference evidence="3 4" key="1">
    <citation type="submission" date="2014-04" db="EMBL/GenBank/DDBJ databases">
        <title>Evolutionary Origins and Diversification of the Mycorrhizal Mutualists.</title>
        <authorList>
            <consortium name="DOE Joint Genome Institute"/>
            <consortium name="Mycorrhizal Genomics Consortium"/>
            <person name="Kohler A."/>
            <person name="Kuo A."/>
            <person name="Nagy L.G."/>
            <person name="Floudas D."/>
            <person name="Copeland A."/>
            <person name="Barry K.W."/>
            <person name="Cichocki N."/>
            <person name="Veneault-Fourrey C."/>
            <person name="LaButti K."/>
            <person name="Lindquist E.A."/>
            <person name="Lipzen A."/>
            <person name="Lundell T."/>
            <person name="Morin E."/>
            <person name="Murat C."/>
            <person name="Riley R."/>
            <person name="Ohm R."/>
            <person name="Sun H."/>
            <person name="Tunlid A."/>
            <person name="Henrissat B."/>
            <person name="Grigoriev I.V."/>
            <person name="Hibbett D.S."/>
            <person name="Martin F."/>
        </authorList>
    </citation>
    <scope>NUCLEOTIDE SEQUENCE [LARGE SCALE GENOMIC DNA]</scope>
    <source>
        <strain evidence="3 4">Koide BX008</strain>
    </source>
</reference>
<dbReference type="InterPro" id="IPR056884">
    <property type="entry name" value="NPHP3-like_N"/>
</dbReference>
<accession>A0A0C2SQB8</accession>
<keyword evidence="1" id="KW-0677">Repeat</keyword>
<evidence type="ECO:0000256" key="1">
    <source>
        <dbReference type="ARBA" id="ARBA00022737"/>
    </source>
</evidence>
<feature type="domain" description="Nephrocystin 3-like N-terminal" evidence="2">
    <location>
        <begin position="12"/>
        <end position="105"/>
    </location>
</feature>
<dbReference type="HOGENOM" id="CLU_000288_6_8_1"/>
<dbReference type="Proteomes" id="UP000054549">
    <property type="component" value="Unassembled WGS sequence"/>
</dbReference>
<gene>
    <name evidence="3" type="ORF">M378DRAFT_60868</name>
</gene>
<dbReference type="Pfam" id="PF24883">
    <property type="entry name" value="NPHP3_N"/>
    <property type="match status" value="1"/>
</dbReference>
<dbReference type="Gene3D" id="3.40.50.300">
    <property type="entry name" value="P-loop containing nucleotide triphosphate hydrolases"/>
    <property type="match status" value="1"/>
</dbReference>
<dbReference type="OrthoDB" id="5106486at2759"/>
<dbReference type="SUPFAM" id="SSF52540">
    <property type="entry name" value="P-loop containing nucleoside triphosphate hydrolases"/>
    <property type="match status" value="1"/>
</dbReference>
<name>A0A0C2SQB8_AMAMK</name>
<organism evidence="3 4">
    <name type="scientific">Amanita muscaria (strain Koide BX008)</name>
    <dbReference type="NCBI Taxonomy" id="946122"/>
    <lineage>
        <taxon>Eukaryota</taxon>
        <taxon>Fungi</taxon>
        <taxon>Dikarya</taxon>
        <taxon>Basidiomycota</taxon>
        <taxon>Agaricomycotina</taxon>
        <taxon>Agaricomycetes</taxon>
        <taxon>Agaricomycetidae</taxon>
        <taxon>Agaricales</taxon>
        <taxon>Pluteineae</taxon>
        <taxon>Amanitaceae</taxon>
        <taxon>Amanita</taxon>
    </lineage>
</organism>
<evidence type="ECO:0000313" key="3">
    <source>
        <dbReference type="EMBL" id="KIL65460.1"/>
    </source>
</evidence>
<feature type="non-terminal residue" evidence="3">
    <location>
        <position position="107"/>
    </location>
</feature>
<dbReference type="STRING" id="946122.A0A0C2SQB8"/>
<dbReference type="InParanoid" id="A0A0C2SQB8"/>
<feature type="non-terminal residue" evidence="3">
    <location>
        <position position="1"/>
    </location>
</feature>
<dbReference type="EMBL" id="KN818242">
    <property type="protein sequence ID" value="KIL65460.1"/>
    <property type="molecule type" value="Genomic_DNA"/>
</dbReference>
<sequence length="107" mass="11876">VQDPDRQCHPGTRENVLKRLRDWADNPKAKERISWLYGPPGAGKSAIAQTIARSSAGPKVAASFFFRSDVNWNDGNRLFTTLAHQLAISMPEIRGHIADSLSEHPDI</sequence>